<dbReference type="Proteomes" id="UP000020977">
    <property type="component" value="Unassembled WGS sequence"/>
</dbReference>
<gene>
    <name evidence="2" type="ORF">MOVI_7260</name>
</gene>
<comment type="caution">
    <text evidence="2">The sequence shown here is derived from an EMBL/GenBank/DDBJ whole genome shotgun (WGS) entry which is preliminary data.</text>
</comment>
<protein>
    <recommendedName>
        <fullName evidence="4">Lipoprotein</fullName>
    </recommendedName>
</protein>
<name>A0A014KV13_9BACT</name>
<feature type="compositionally biased region" description="Low complexity" evidence="1">
    <location>
        <begin position="560"/>
        <end position="577"/>
    </location>
</feature>
<evidence type="ECO:0000313" key="3">
    <source>
        <dbReference type="Proteomes" id="UP000020977"/>
    </source>
</evidence>
<dbReference type="AlphaFoldDB" id="A0A014KV13"/>
<reference evidence="2 3" key="1">
    <citation type="submission" date="2014-03" db="EMBL/GenBank/DDBJ databases">
        <title>Genome sequence of Mycoplasma ovipneumoniae strain 14811.</title>
        <authorList>
            <person name="Sirand-Pugnet P."/>
            <person name="Breton M."/>
            <person name="Dordet-Frisoni E."/>
            <person name="Baranowski E."/>
            <person name="Barre A."/>
            <person name="Couture C."/>
            <person name="Dupuy V."/>
            <person name="Gaurivaud P."/>
            <person name="Jacob D."/>
            <person name="Lemaitre C."/>
            <person name="Manso-Silvan L."/>
            <person name="Nikolski M."/>
            <person name="Nouvel L.-X."/>
            <person name="Poumarat F."/>
            <person name="Tardy F."/>
            <person name="Thebault P."/>
            <person name="Theil S."/>
            <person name="Citti C."/>
            <person name="Thiaucourt F."/>
            <person name="Blanchard A."/>
        </authorList>
    </citation>
    <scope>NUCLEOTIDE SEQUENCE [LARGE SCALE GENOMIC DNA]</scope>
    <source>
        <strain evidence="2 3">14811</strain>
    </source>
</reference>
<feature type="region of interest" description="Disordered" evidence="1">
    <location>
        <begin position="557"/>
        <end position="611"/>
    </location>
</feature>
<evidence type="ECO:0000256" key="1">
    <source>
        <dbReference type="SAM" id="MobiDB-lite"/>
    </source>
</evidence>
<evidence type="ECO:0008006" key="4">
    <source>
        <dbReference type="Google" id="ProtNLM"/>
    </source>
</evidence>
<feature type="region of interest" description="Disordered" evidence="1">
    <location>
        <begin position="80"/>
        <end position="102"/>
    </location>
</feature>
<accession>A0A014KV13</accession>
<organism evidence="2 3">
    <name type="scientific">Mesomycoplasma ovipneumoniae 14811</name>
    <dbReference type="NCBI Taxonomy" id="1188239"/>
    <lineage>
        <taxon>Bacteria</taxon>
        <taxon>Bacillati</taxon>
        <taxon>Mycoplasmatota</taxon>
        <taxon>Mycoplasmoidales</taxon>
        <taxon>Metamycoplasmataceae</taxon>
        <taxon>Mesomycoplasma</taxon>
    </lineage>
</organism>
<feature type="compositionally biased region" description="Acidic residues" evidence="1">
    <location>
        <begin position="578"/>
        <end position="587"/>
    </location>
</feature>
<evidence type="ECO:0000313" key="2">
    <source>
        <dbReference type="EMBL" id="EXU60801.1"/>
    </source>
</evidence>
<dbReference type="eggNOG" id="ENOG5031YGA">
    <property type="taxonomic scope" value="Bacteria"/>
</dbReference>
<dbReference type="EMBL" id="JFAD01000041">
    <property type="protein sequence ID" value="EXU60801.1"/>
    <property type="molecule type" value="Genomic_DNA"/>
</dbReference>
<sequence length="611" mass="70999">MEYFMLHSIYKKLKKQKILLLTTSFLALPTLIVSCSDPLQEHLQELEKISKSIASDISKSIASDISKSIASDISKSIVDAEKNNNPKNTSPEKTNPKKTIPISEQNSEIISNSVLGFNGQKKNPKVAKNRFDVTKNYTEVIPKASFILDNGGTGKYGLLPYWYFLQSIPKYLEKNNYIINNRYNKEEYLKRLEYFNTEIRDYWLRNLVDYQKPGVPGEVYVWQQGLANQYKQFVSSNNKDKKEKENIDLPEDLTDKDKVDPKTIKKDEYFSIIKPELDKYNAQVPGEMKYNVVFDFLLANQRIWPASVDNIIYGGKAELDKARLFRDDLYIEKGYKPSQPEKLWYELGWFMLRPQRIISSANAAREVLENIGDIEKNFFDLINKNESIDKQLKTGAITNFIKWLANFLSPKHHLSLRKDLIFNIDISNNADDQSLISEFIEYYNQKIAPLIWRYNLKQTNPELKITPLTKNLKDLKEDMFFNKYLKDYLPEIKELPDQDDIKNDQAIPEDKKEEAIDGAGFNAWNIWLKNYQEKYGINFKPDPVDIEYFDYSSLYPVPTPESTETSPSNTEQPNNIEETTEVINEESEPQRETVESQSEPVSRLSEPQGLN</sequence>
<proteinExistence type="predicted"/>